<name>D0EL61_HALRU</name>
<evidence type="ECO:0000313" key="3">
    <source>
        <dbReference type="EMBL" id="ACX37433.1"/>
    </source>
</evidence>
<dbReference type="EMBL" id="GQ851914">
    <property type="protein sequence ID" value="ACX37433.1"/>
    <property type="molecule type" value="mRNA"/>
</dbReference>
<reference evidence="3" key="1">
    <citation type="journal article" date="2010" name="Mol. Biol. Evol.">
        <title>ZP domain proteins in the abalone egg coat include a paralog of VERL under positive selection that binds lysin and 18-kDa sperm proteins.</title>
        <authorList>
            <person name="Aagaard J.E."/>
            <person name="Vacquier V.D."/>
            <person name="Maccoss M.J."/>
            <person name="Swanson W.J."/>
        </authorList>
    </citation>
    <scope>NUCLEOTIDE SEQUENCE</scope>
</reference>
<gene>
    <name evidence="3" type="primary">VEZP23</name>
</gene>
<feature type="chain" id="PRO_5003007686" evidence="1">
    <location>
        <begin position="20"/>
        <end position="319"/>
    </location>
</feature>
<feature type="domain" description="ZP" evidence="2">
    <location>
        <begin position="32"/>
        <end position="280"/>
    </location>
</feature>
<evidence type="ECO:0000259" key="2">
    <source>
        <dbReference type="PROSITE" id="PS51034"/>
    </source>
</evidence>
<dbReference type="Pfam" id="PF25272">
    <property type="entry name" value="VERL_C"/>
    <property type="match status" value="1"/>
</dbReference>
<proteinExistence type="evidence at transcript level"/>
<evidence type="ECO:0000256" key="1">
    <source>
        <dbReference type="SAM" id="SignalP"/>
    </source>
</evidence>
<dbReference type="AlphaFoldDB" id="D0EL61"/>
<accession>D0EL61</accession>
<organism evidence="3">
    <name type="scientific">Haliotis rufescens</name>
    <name type="common">California red abalone</name>
    <dbReference type="NCBI Taxonomy" id="6454"/>
    <lineage>
        <taxon>Eukaryota</taxon>
        <taxon>Metazoa</taxon>
        <taxon>Spiralia</taxon>
        <taxon>Lophotrochozoa</taxon>
        <taxon>Mollusca</taxon>
        <taxon>Gastropoda</taxon>
        <taxon>Vetigastropoda</taxon>
        <taxon>Lepetellida</taxon>
        <taxon>Haliotoidea</taxon>
        <taxon>Haliotidae</taxon>
        <taxon>Haliotis</taxon>
    </lineage>
</organism>
<dbReference type="InterPro" id="IPR057371">
    <property type="entry name" value="VERL_C"/>
</dbReference>
<protein>
    <submittedName>
        <fullName evidence="3">Vitelline envelope zona pellucida domain protein 23</fullName>
    </submittedName>
</protein>
<dbReference type="OrthoDB" id="6121243at2759"/>
<keyword evidence="1" id="KW-0732">Signal</keyword>
<feature type="signal peptide" evidence="1">
    <location>
        <begin position="1"/>
        <end position="19"/>
    </location>
</feature>
<dbReference type="InterPro" id="IPR001507">
    <property type="entry name" value="ZP_dom"/>
</dbReference>
<sequence>MSTEHALLALLAFVAIVDADIPAGYILKITPNCGANGVTDGSVTVVTDLNADAKAVCAGGLRVPFSTRDGVNFKLPFSYFARKRGRRCVFVRRPNSRMYAAKVIVSYGEPGSLLHQYTEEYTISCSFGAKGNDVSAVQRIGKTLMAPKEIQTNVGRKSGSLISLRMLDVLGNDMTGVKVNHGRKVCISASVTGPEKGIRPVSCDAIDSSNARYAILRAGCGDGIVFSKNKGFKTVGKKTTSPVFKAFSINVDKALKFECNFTLCASRCDGNSCTNARRRRGTREDDKKFVLAATDSLNLSGGTKLRPVGTVEHIKHRSP</sequence>
<dbReference type="PROSITE" id="PS51034">
    <property type="entry name" value="ZP_2"/>
    <property type="match status" value="1"/>
</dbReference>